<dbReference type="AlphaFoldDB" id="A0A6N3HZT5"/>
<protein>
    <submittedName>
        <fullName evidence="2">Putative peptidase</fullName>
        <ecNumber evidence="2">3.4.-.-</ecNumber>
    </submittedName>
</protein>
<dbReference type="GO" id="GO:0016787">
    <property type="term" value="F:hydrolase activity"/>
    <property type="evidence" value="ECO:0007669"/>
    <property type="project" value="UniProtKB-KW"/>
</dbReference>
<dbReference type="InterPro" id="IPR000994">
    <property type="entry name" value="Pept_M24"/>
</dbReference>
<name>A0A6N3HZT5_CLOSY</name>
<dbReference type="SUPFAM" id="SSF55920">
    <property type="entry name" value="Creatinase/aminopeptidase"/>
    <property type="match status" value="1"/>
</dbReference>
<dbReference type="EC" id="3.4.-.-" evidence="2"/>
<dbReference type="PANTHER" id="PTHR46112">
    <property type="entry name" value="AMINOPEPTIDASE"/>
    <property type="match status" value="1"/>
</dbReference>
<dbReference type="InterPro" id="IPR036005">
    <property type="entry name" value="Creatinase/aminopeptidase-like"/>
</dbReference>
<dbReference type="RefSeq" id="WP_156685051.1">
    <property type="nucleotide sequence ID" value="NZ_CACRUA010000083.1"/>
</dbReference>
<dbReference type="Pfam" id="PF00557">
    <property type="entry name" value="Peptidase_M24"/>
    <property type="match status" value="1"/>
</dbReference>
<accession>A0A6N3HZT5</accession>
<evidence type="ECO:0000259" key="1">
    <source>
        <dbReference type="Pfam" id="PF00557"/>
    </source>
</evidence>
<gene>
    <name evidence="2" type="ORF">CSLFYP84_04673</name>
</gene>
<keyword evidence="2" id="KW-0378">Hydrolase</keyword>
<dbReference type="CDD" id="cd01066">
    <property type="entry name" value="APP_MetAP"/>
    <property type="match status" value="1"/>
</dbReference>
<evidence type="ECO:0000313" key="2">
    <source>
        <dbReference type="EMBL" id="VYU82547.1"/>
    </source>
</evidence>
<dbReference type="InterPro" id="IPR050659">
    <property type="entry name" value="Peptidase_M24B"/>
</dbReference>
<organism evidence="2">
    <name type="scientific">Clostridium symbiosum</name>
    <name type="common">Bacteroides symbiosus</name>
    <dbReference type="NCBI Taxonomy" id="1512"/>
    <lineage>
        <taxon>Bacteria</taxon>
        <taxon>Bacillati</taxon>
        <taxon>Bacillota</taxon>
        <taxon>Clostridia</taxon>
        <taxon>Lachnospirales</taxon>
        <taxon>Lachnospiraceae</taxon>
        <taxon>Otoolea</taxon>
    </lineage>
</organism>
<dbReference type="Gene3D" id="3.90.230.10">
    <property type="entry name" value="Creatinase/methionine aminopeptidase superfamily"/>
    <property type="match status" value="1"/>
</dbReference>
<proteinExistence type="predicted"/>
<feature type="domain" description="Peptidase M24" evidence="1">
    <location>
        <begin position="149"/>
        <end position="372"/>
    </location>
</feature>
<dbReference type="PANTHER" id="PTHR46112:SF3">
    <property type="entry name" value="AMINOPEPTIDASE YPDF"/>
    <property type="match status" value="1"/>
</dbReference>
<reference evidence="2" key="1">
    <citation type="submission" date="2019-11" db="EMBL/GenBank/DDBJ databases">
        <authorList>
            <person name="Feng L."/>
        </authorList>
    </citation>
    <scope>NUCLEOTIDE SEQUENCE</scope>
    <source>
        <strain evidence="2">CsymbiosumLFYP84</strain>
    </source>
</reference>
<dbReference type="EMBL" id="CACRUA010000083">
    <property type="protein sequence ID" value="VYU82547.1"/>
    <property type="molecule type" value="Genomic_DNA"/>
</dbReference>
<sequence length="389" mass="44469">MDMTAIQTLLKEYDLDGWLFTDFQGRDPITHDFLKLTDRKCTRRLFYYIPAAGQPVKVLSAIEPLLLDHLPGKKFLYKGIQGQREVLAQILEPGKRIACQYSPGGNVPTISTMDAGLVEYLRTFGMEPVSSADLMQHFGAVLTEAQIESHRKAGVIIHRILDEIFSWIRKNLNEGRYIDEWMMLKEFGRLIRAEEIYMDSPPFFGIDDHACDPGYEPEPSGSRQIREGSRLIIDIAGRLPEEDAVYYDISWCMNVGPEIDPEYERLFNSVYNVRSRVLSFIQERLNEGKAICGYEADALAKTLFRAQGLDSYIMHRTGHNIGHNCHGIGANLDDYETHDVRRLLPGTMFSIEPGIYTQEYGVRLEYDVYITKDKKTKIFGPVPDKILVI</sequence>